<name>A0A4Q2DU18_9AGAR</name>
<dbReference type="EMBL" id="SDEE01000027">
    <property type="protein sequence ID" value="RXW24040.1"/>
    <property type="molecule type" value="Genomic_DNA"/>
</dbReference>
<dbReference type="InterPro" id="IPR032675">
    <property type="entry name" value="LRR_dom_sf"/>
</dbReference>
<dbReference type="STRING" id="2316362.A0A4Q2DU18"/>
<keyword evidence="2" id="KW-1185">Reference proteome</keyword>
<accession>A0A4Q2DU18</accession>
<dbReference type="OrthoDB" id="3004310at2759"/>
<proteinExistence type="predicted"/>
<reference evidence="1 2" key="1">
    <citation type="submission" date="2019-01" db="EMBL/GenBank/DDBJ databases">
        <title>Draft genome sequence of Psathyrella aberdarensis IHI B618.</title>
        <authorList>
            <person name="Buettner E."/>
            <person name="Kellner H."/>
        </authorList>
    </citation>
    <scope>NUCLEOTIDE SEQUENCE [LARGE SCALE GENOMIC DNA]</scope>
    <source>
        <strain evidence="1 2">IHI B618</strain>
    </source>
</reference>
<dbReference type="AlphaFoldDB" id="A0A4Q2DU18"/>
<sequence length="414" mass="46406">MTTHARTLPPELLEEIFVYCLPEDTDRLNPGNAPMALCQVSSCWRLVALAKHRLWDTVIFPSLRAGNSGITYSKAAKFIQTGGVERWFNRSGSRQLSFGEEGSSSPPSSLIALLVPIVTKYAQRFRHISLIITELEHCELIRGDFLFDNLESLSICCTPRLTNAQLQQLDTSFASCPKLKHVSLTLRKGDPSRFPVPWSQLISIRVDNPFNPLKLRRWTRLFQGCPNLQHATIAKPVDWSQYEGPVLEHEALTSLRLLISTIGRNDQSEILCRPVRFPNLRHLQFDFWNVLADASPLWNPETQRSLPNLQSIALTAPISEGSSLEIPVDVEDIVQQVLTNTETFPGLTHMTLPYHISQINDIAGLLRLRPPAGNFPGLTVSVNVKPPGRQETCNGILGKCPDLKERLYLLNPAP</sequence>
<organism evidence="1 2">
    <name type="scientific">Candolleomyces aberdarensis</name>
    <dbReference type="NCBI Taxonomy" id="2316362"/>
    <lineage>
        <taxon>Eukaryota</taxon>
        <taxon>Fungi</taxon>
        <taxon>Dikarya</taxon>
        <taxon>Basidiomycota</taxon>
        <taxon>Agaricomycotina</taxon>
        <taxon>Agaricomycetes</taxon>
        <taxon>Agaricomycetidae</taxon>
        <taxon>Agaricales</taxon>
        <taxon>Agaricineae</taxon>
        <taxon>Psathyrellaceae</taxon>
        <taxon>Candolleomyces</taxon>
    </lineage>
</organism>
<dbReference type="Proteomes" id="UP000290288">
    <property type="component" value="Unassembled WGS sequence"/>
</dbReference>
<comment type="caution">
    <text evidence="1">The sequence shown here is derived from an EMBL/GenBank/DDBJ whole genome shotgun (WGS) entry which is preliminary data.</text>
</comment>
<dbReference type="SUPFAM" id="SSF52047">
    <property type="entry name" value="RNI-like"/>
    <property type="match status" value="1"/>
</dbReference>
<evidence type="ECO:0000313" key="2">
    <source>
        <dbReference type="Proteomes" id="UP000290288"/>
    </source>
</evidence>
<protein>
    <submittedName>
        <fullName evidence="1">Uncharacterized protein</fullName>
    </submittedName>
</protein>
<evidence type="ECO:0000313" key="1">
    <source>
        <dbReference type="EMBL" id="RXW24040.1"/>
    </source>
</evidence>
<dbReference type="Gene3D" id="3.80.10.10">
    <property type="entry name" value="Ribonuclease Inhibitor"/>
    <property type="match status" value="1"/>
</dbReference>
<gene>
    <name evidence="1" type="ORF">EST38_g1846</name>
</gene>